<dbReference type="InterPro" id="IPR045325">
    <property type="entry name" value="TMEM70/TMEM186/TMEM223"/>
</dbReference>
<organism evidence="3">
    <name type="scientific">Eucalyptus grandis</name>
    <name type="common">Flooded gum</name>
    <dbReference type="NCBI Taxonomy" id="71139"/>
    <lineage>
        <taxon>Eukaryota</taxon>
        <taxon>Viridiplantae</taxon>
        <taxon>Streptophyta</taxon>
        <taxon>Embryophyta</taxon>
        <taxon>Tracheophyta</taxon>
        <taxon>Spermatophyta</taxon>
        <taxon>Magnoliopsida</taxon>
        <taxon>eudicotyledons</taxon>
        <taxon>Gunneridae</taxon>
        <taxon>Pentapetalae</taxon>
        <taxon>rosids</taxon>
        <taxon>malvids</taxon>
        <taxon>Myrtales</taxon>
        <taxon>Myrtaceae</taxon>
        <taxon>Myrtoideae</taxon>
        <taxon>Eucalypteae</taxon>
        <taxon>Eucalyptus</taxon>
    </lineage>
</organism>
<evidence type="ECO:0000256" key="1">
    <source>
        <dbReference type="SAM" id="MobiDB-lite"/>
    </source>
</evidence>
<reference evidence="3" key="1">
    <citation type="submission" date="2013-07" db="EMBL/GenBank/DDBJ databases">
        <title>The genome of Eucalyptus grandis.</title>
        <authorList>
            <person name="Schmutz J."/>
            <person name="Hayes R."/>
            <person name="Myburg A."/>
            <person name="Tuskan G."/>
            <person name="Grattapaglia D."/>
            <person name="Rokhsar D.S."/>
        </authorList>
    </citation>
    <scope>NUCLEOTIDE SEQUENCE</scope>
    <source>
        <tissue evidence="3">Leaf extractions</tissue>
    </source>
</reference>
<dbReference type="GO" id="GO:0031966">
    <property type="term" value="C:mitochondrial membrane"/>
    <property type="evidence" value="ECO:0000318"/>
    <property type="project" value="GO_Central"/>
</dbReference>
<dbReference type="GO" id="GO:0033615">
    <property type="term" value="P:mitochondrial proton-transporting ATP synthase complex assembly"/>
    <property type="evidence" value="ECO:0000318"/>
    <property type="project" value="GO_Central"/>
</dbReference>
<evidence type="ECO:0000313" key="3">
    <source>
        <dbReference type="EMBL" id="KCW51621.1"/>
    </source>
</evidence>
<dbReference type="InterPro" id="IPR009724">
    <property type="entry name" value="TMEM70"/>
</dbReference>
<feature type="transmembrane region" description="Helical" evidence="2">
    <location>
        <begin position="106"/>
        <end position="127"/>
    </location>
</feature>
<dbReference type="AlphaFoldDB" id="A0A059ADA4"/>
<dbReference type="FunCoup" id="A0A059ADA4">
    <property type="interactions" value="688"/>
</dbReference>
<proteinExistence type="predicted"/>
<dbReference type="eggNOG" id="KOG4478">
    <property type="taxonomic scope" value="Eukaryota"/>
</dbReference>
<feature type="region of interest" description="Disordered" evidence="1">
    <location>
        <begin position="64"/>
        <end position="86"/>
    </location>
</feature>
<dbReference type="OrthoDB" id="156886at2759"/>
<dbReference type="PANTHER" id="PTHR13281">
    <property type="entry name" value="TRANSMEMBRANE PROTEIN 70, MITOCHONDRIAL"/>
    <property type="match status" value="1"/>
</dbReference>
<evidence type="ECO:0000256" key="2">
    <source>
        <dbReference type="SAM" id="Phobius"/>
    </source>
</evidence>
<dbReference type="InParanoid" id="A0A059ADA4"/>
<dbReference type="KEGG" id="egr:104421808"/>
<keyword evidence="2" id="KW-1133">Transmembrane helix</keyword>
<accession>A0A059ADA4</accession>
<keyword evidence="2" id="KW-0472">Membrane</keyword>
<protein>
    <submittedName>
        <fullName evidence="3">Uncharacterized protein</fullName>
    </submittedName>
</protein>
<name>A0A059ADA4_EUCGR</name>
<dbReference type="OMA" id="RWATQIS"/>
<dbReference type="EMBL" id="KK198762">
    <property type="protein sequence ID" value="KCW51621.1"/>
    <property type="molecule type" value="Genomic_DNA"/>
</dbReference>
<feature type="transmembrane region" description="Helical" evidence="2">
    <location>
        <begin position="133"/>
        <end position="157"/>
    </location>
</feature>
<dbReference type="STRING" id="71139.A0A059ADA4"/>
<dbReference type="Pfam" id="PF06979">
    <property type="entry name" value="TMEM70"/>
    <property type="match status" value="1"/>
</dbReference>
<dbReference type="Gramene" id="KCW51621">
    <property type="protein sequence ID" value="KCW51621"/>
    <property type="gene ID" value="EUGRSUZ_J01110"/>
</dbReference>
<gene>
    <name evidence="3" type="ORF">EUGRSUZ_J01110</name>
</gene>
<sequence length="237" mass="26351">MARSALLHLLRSQLKHHRLSPAYFHTGQRLCRSLASPQTWSCRPSLTSATQLSAGHRRWLSQSTAAEEESKIGDAPRSGGQTGQEEKADIVVYHGPVSTTIRKVKLLSLSSCFFSVMLGPVITFMTLPNMSMILKGVMASSVLLISASTTAALHWVVSPYIHKMKWQPGSDTFEVEMMSWLATYVPRTVKFSDIRPPETNRPVVTFKANGKFYYVDEEHCHDKALLARLTPTETSGS</sequence>
<dbReference type="PANTHER" id="PTHR13281:SF0">
    <property type="entry name" value="TRANSMEMBRANE PROTEIN 70, MITOCHONDRIAL"/>
    <property type="match status" value="1"/>
</dbReference>
<keyword evidence="2" id="KW-0812">Transmembrane</keyword>